<keyword evidence="3" id="KW-1185">Reference proteome</keyword>
<dbReference type="AlphaFoldDB" id="A0A9P0J3B2"/>
<dbReference type="Gene3D" id="1.10.238.20">
    <property type="entry name" value="Pheromone/general odorant binding protein domain"/>
    <property type="match status" value="1"/>
</dbReference>
<gene>
    <name evidence="2" type="ORF">APHIGO_LOCUS6744</name>
</gene>
<sequence length="170" mass="19307">MSFVFGICLVLIVLTYAEVRITNHKELMNVGLNGFLNCVSELNLNIETCGDLLDDKSNTSDIKYDGCKCVVPCIAKAIGTMNVNDGKWNEKRYLELTEMIEVPEWRQEAEVIGKNCRDRVNTHCSAGFPLFQCALKHSKMLQDIAKNYMIQKQADIEAMNNTNLEYENDD</sequence>
<dbReference type="Proteomes" id="UP001154329">
    <property type="component" value="Chromosome 2"/>
</dbReference>
<dbReference type="SUPFAM" id="SSF47565">
    <property type="entry name" value="Insect pheromone/odorant-binding proteins"/>
    <property type="match status" value="1"/>
</dbReference>
<dbReference type="GO" id="GO:0005549">
    <property type="term" value="F:odorant binding"/>
    <property type="evidence" value="ECO:0007669"/>
    <property type="project" value="InterPro"/>
</dbReference>
<keyword evidence="1" id="KW-0732">Signal</keyword>
<evidence type="ECO:0000256" key="1">
    <source>
        <dbReference type="SAM" id="SignalP"/>
    </source>
</evidence>
<dbReference type="EMBL" id="OU899035">
    <property type="protein sequence ID" value="CAH1725719.1"/>
    <property type="molecule type" value="Genomic_DNA"/>
</dbReference>
<evidence type="ECO:0000313" key="3">
    <source>
        <dbReference type="Proteomes" id="UP001154329"/>
    </source>
</evidence>
<reference evidence="2" key="1">
    <citation type="submission" date="2022-02" db="EMBL/GenBank/DDBJ databases">
        <authorList>
            <person name="King R."/>
        </authorList>
    </citation>
    <scope>NUCLEOTIDE SEQUENCE</scope>
</reference>
<name>A0A9P0J3B2_APHGO</name>
<protein>
    <submittedName>
        <fullName evidence="2">Uncharacterized protein</fullName>
    </submittedName>
</protein>
<accession>A0A9P0J3B2</accession>
<dbReference type="InterPro" id="IPR006170">
    <property type="entry name" value="PBP/GOBP"/>
</dbReference>
<organism evidence="2 3">
    <name type="scientific">Aphis gossypii</name>
    <name type="common">Cotton aphid</name>
    <dbReference type="NCBI Taxonomy" id="80765"/>
    <lineage>
        <taxon>Eukaryota</taxon>
        <taxon>Metazoa</taxon>
        <taxon>Ecdysozoa</taxon>
        <taxon>Arthropoda</taxon>
        <taxon>Hexapoda</taxon>
        <taxon>Insecta</taxon>
        <taxon>Pterygota</taxon>
        <taxon>Neoptera</taxon>
        <taxon>Paraneoptera</taxon>
        <taxon>Hemiptera</taxon>
        <taxon>Sternorrhyncha</taxon>
        <taxon>Aphidomorpha</taxon>
        <taxon>Aphidoidea</taxon>
        <taxon>Aphididae</taxon>
        <taxon>Aphidini</taxon>
        <taxon>Aphis</taxon>
        <taxon>Aphis</taxon>
    </lineage>
</organism>
<dbReference type="Pfam" id="PF01395">
    <property type="entry name" value="PBP_GOBP"/>
    <property type="match status" value="1"/>
</dbReference>
<evidence type="ECO:0000313" key="2">
    <source>
        <dbReference type="EMBL" id="CAH1725719.1"/>
    </source>
</evidence>
<dbReference type="InterPro" id="IPR036728">
    <property type="entry name" value="PBP_GOBP_sf"/>
</dbReference>
<reference evidence="2" key="2">
    <citation type="submission" date="2022-10" db="EMBL/GenBank/DDBJ databases">
        <authorList>
            <consortium name="ENA_rothamsted_submissions"/>
            <consortium name="culmorum"/>
            <person name="King R."/>
        </authorList>
    </citation>
    <scope>NUCLEOTIDE SEQUENCE</scope>
</reference>
<proteinExistence type="predicted"/>
<feature type="signal peptide" evidence="1">
    <location>
        <begin position="1"/>
        <end position="17"/>
    </location>
</feature>
<feature type="chain" id="PRO_5040232396" evidence="1">
    <location>
        <begin position="18"/>
        <end position="170"/>
    </location>
</feature>